<dbReference type="Proteomes" id="UP000765509">
    <property type="component" value="Unassembled WGS sequence"/>
</dbReference>
<reference evidence="1" key="1">
    <citation type="submission" date="2021-03" db="EMBL/GenBank/DDBJ databases">
        <title>Draft genome sequence of rust myrtle Austropuccinia psidii MF-1, a brazilian biotype.</title>
        <authorList>
            <person name="Quecine M.C."/>
            <person name="Pachon D.M.R."/>
            <person name="Bonatelli M.L."/>
            <person name="Correr F.H."/>
            <person name="Franceschini L.M."/>
            <person name="Leite T.F."/>
            <person name="Margarido G.R.A."/>
            <person name="Almeida C.A."/>
            <person name="Ferrarezi J.A."/>
            <person name="Labate C.A."/>
        </authorList>
    </citation>
    <scope>NUCLEOTIDE SEQUENCE</scope>
    <source>
        <strain evidence="1">MF-1</strain>
    </source>
</reference>
<protein>
    <submittedName>
        <fullName evidence="1">Uncharacterized protein</fullName>
    </submittedName>
</protein>
<keyword evidence="2" id="KW-1185">Reference proteome</keyword>
<comment type="caution">
    <text evidence="1">The sequence shown here is derived from an EMBL/GenBank/DDBJ whole genome shotgun (WGS) entry which is preliminary data.</text>
</comment>
<name>A0A9Q3JAJ0_9BASI</name>
<accession>A0A9Q3JAJ0</accession>
<organism evidence="1 2">
    <name type="scientific">Austropuccinia psidii MF-1</name>
    <dbReference type="NCBI Taxonomy" id="1389203"/>
    <lineage>
        <taxon>Eukaryota</taxon>
        <taxon>Fungi</taxon>
        <taxon>Dikarya</taxon>
        <taxon>Basidiomycota</taxon>
        <taxon>Pucciniomycotina</taxon>
        <taxon>Pucciniomycetes</taxon>
        <taxon>Pucciniales</taxon>
        <taxon>Sphaerophragmiaceae</taxon>
        <taxon>Austropuccinia</taxon>
    </lineage>
</organism>
<gene>
    <name evidence="1" type="ORF">O181_099155</name>
</gene>
<dbReference type="EMBL" id="AVOT02068109">
    <property type="protein sequence ID" value="MBW0559440.1"/>
    <property type="molecule type" value="Genomic_DNA"/>
</dbReference>
<evidence type="ECO:0000313" key="2">
    <source>
        <dbReference type="Proteomes" id="UP000765509"/>
    </source>
</evidence>
<feature type="non-terminal residue" evidence="1">
    <location>
        <position position="70"/>
    </location>
</feature>
<dbReference type="AlphaFoldDB" id="A0A9Q3JAJ0"/>
<evidence type="ECO:0000313" key="1">
    <source>
        <dbReference type="EMBL" id="MBW0559440.1"/>
    </source>
</evidence>
<sequence>MSYSEKEALKQIPKASSWRKFSDVQSIPDYWITARLHEELKGHAPGRILRQSSAIDFTSHRFQYKILLQS</sequence>
<proteinExistence type="predicted"/>